<accession>A0A975L997</accession>
<evidence type="ECO:0000313" key="3">
    <source>
        <dbReference type="Proteomes" id="UP000682416"/>
    </source>
</evidence>
<dbReference type="InterPro" id="IPR001387">
    <property type="entry name" value="Cro/C1-type_HTH"/>
</dbReference>
<dbReference type="AlphaFoldDB" id="A0A975L997"/>
<dbReference type="SUPFAM" id="SSF47413">
    <property type="entry name" value="lambda repressor-like DNA-binding domains"/>
    <property type="match status" value="1"/>
</dbReference>
<protein>
    <submittedName>
        <fullName evidence="2">Helix-turn-helix domain-containing protein</fullName>
    </submittedName>
</protein>
<dbReference type="EMBL" id="CP074402">
    <property type="protein sequence ID" value="QVJ01002.1"/>
    <property type="molecule type" value="Genomic_DNA"/>
</dbReference>
<evidence type="ECO:0000259" key="1">
    <source>
        <dbReference type="PROSITE" id="PS50943"/>
    </source>
</evidence>
<dbReference type="SMART" id="SM00530">
    <property type="entry name" value="HTH_XRE"/>
    <property type="match status" value="1"/>
</dbReference>
<feature type="domain" description="HTH cro/C1-type" evidence="1">
    <location>
        <begin position="16"/>
        <end position="70"/>
    </location>
</feature>
<dbReference type="Pfam" id="PF13560">
    <property type="entry name" value="HTH_31"/>
    <property type="match status" value="1"/>
</dbReference>
<dbReference type="GO" id="GO:0003677">
    <property type="term" value="F:DNA binding"/>
    <property type="evidence" value="ECO:0007669"/>
    <property type="project" value="InterPro"/>
</dbReference>
<reference evidence="2" key="1">
    <citation type="submission" date="2021-05" db="EMBL/GenBank/DDBJ databases">
        <authorList>
            <person name="Kaiqin L."/>
            <person name="Jian G."/>
        </authorList>
    </citation>
    <scope>NUCLEOTIDE SEQUENCE</scope>
    <source>
        <strain evidence="2">HDS5</strain>
    </source>
</reference>
<dbReference type="Gene3D" id="1.10.260.40">
    <property type="entry name" value="lambda repressor-like DNA-binding domains"/>
    <property type="match status" value="1"/>
</dbReference>
<dbReference type="Pfam" id="PF19054">
    <property type="entry name" value="DUF5753"/>
    <property type="match status" value="1"/>
</dbReference>
<dbReference type="InterPro" id="IPR043917">
    <property type="entry name" value="DUF5753"/>
</dbReference>
<name>A0A975L997_9ACTN</name>
<evidence type="ECO:0000313" key="2">
    <source>
        <dbReference type="EMBL" id="QVJ01002.1"/>
    </source>
</evidence>
<organism evidence="2 3">
    <name type="scientific">Nocardiopsis eucommiae</name>
    <dbReference type="NCBI Taxonomy" id="2831970"/>
    <lineage>
        <taxon>Bacteria</taxon>
        <taxon>Bacillati</taxon>
        <taxon>Actinomycetota</taxon>
        <taxon>Actinomycetes</taxon>
        <taxon>Streptosporangiales</taxon>
        <taxon>Nocardiopsidaceae</taxon>
        <taxon>Nocardiopsis</taxon>
    </lineage>
</organism>
<gene>
    <name evidence="2" type="ORF">KGD82_22235</name>
</gene>
<dbReference type="InterPro" id="IPR010982">
    <property type="entry name" value="Lambda_DNA-bd_dom_sf"/>
</dbReference>
<dbReference type="KEGG" id="nec:KGD82_22235"/>
<sequence length="270" mass="29562">MGSTEAGSLARFGRLLKQLRGNTGMTQQELSAMSTVGQSTISDMELGKKGTRRENVSQLDAALAARGVLLGAWDAAFGDGGTSAYFREVAESEHTAIEIREYSLGLVPGLLQVEEYVRVVSVLARPKADPKSIEQTVQARKLRQEILAKEHPPAFIALLDESVLLREFQDSRVMAAQIDHLIELSYRPRLRLQVVPLKAENHAGLGGSFTLMEVPESGTFAYVESQETGFVLKQPDLVGSYDRTFAELRSAALPAPESRTKMKEIRGSIT</sequence>
<dbReference type="PROSITE" id="PS50943">
    <property type="entry name" value="HTH_CROC1"/>
    <property type="match status" value="1"/>
</dbReference>
<dbReference type="Proteomes" id="UP000682416">
    <property type="component" value="Chromosome"/>
</dbReference>
<dbReference type="CDD" id="cd00093">
    <property type="entry name" value="HTH_XRE"/>
    <property type="match status" value="1"/>
</dbReference>
<keyword evidence="3" id="KW-1185">Reference proteome</keyword>
<proteinExistence type="predicted"/>